<sequence length="92" mass="10619">MNTEEEWKMARYNMGFLYPNGLEKLRKTVRIASTADQLEPNNSIATASIIEDQQLDLTLHNPFDEDFIKYIVPSTSEKSIKITITHDFPIDD</sequence>
<dbReference type="Proteomes" id="UP001597344">
    <property type="component" value="Unassembled WGS sequence"/>
</dbReference>
<reference evidence="2" key="1">
    <citation type="journal article" date="2019" name="Int. J. Syst. Evol. Microbiol.">
        <title>The Global Catalogue of Microorganisms (GCM) 10K type strain sequencing project: providing services to taxonomists for standard genome sequencing and annotation.</title>
        <authorList>
            <consortium name="The Broad Institute Genomics Platform"/>
            <consortium name="The Broad Institute Genome Sequencing Center for Infectious Disease"/>
            <person name="Wu L."/>
            <person name="Ma J."/>
        </authorList>
    </citation>
    <scope>NUCLEOTIDE SEQUENCE [LARGE SCALE GENOMIC DNA]</scope>
    <source>
        <strain evidence="2">DT92</strain>
    </source>
</reference>
<evidence type="ECO:0000313" key="1">
    <source>
        <dbReference type="EMBL" id="MFD2185223.1"/>
    </source>
</evidence>
<evidence type="ECO:0000313" key="2">
    <source>
        <dbReference type="Proteomes" id="UP001597344"/>
    </source>
</evidence>
<dbReference type="EMBL" id="JBHUHY010000002">
    <property type="protein sequence ID" value="MFD2185223.1"/>
    <property type="molecule type" value="Genomic_DNA"/>
</dbReference>
<accession>A0ABW5AQG7</accession>
<proteinExistence type="predicted"/>
<name>A0ABW5AQG7_9FLAO</name>
<protein>
    <submittedName>
        <fullName evidence="1">Uncharacterized protein</fullName>
    </submittedName>
</protein>
<organism evidence="1 2">
    <name type="scientific">Aquimarina celericrescens</name>
    <dbReference type="NCBI Taxonomy" id="1964542"/>
    <lineage>
        <taxon>Bacteria</taxon>
        <taxon>Pseudomonadati</taxon>
        <taxon>Bacteroidota</taxon>
        <taxon>Flavobacteriia</taxon>
        <taxon>Flavobacteriales</taxon>
        <taxon>Flavobacteriaceae</taxon>
        <taxon>Aquimarina</taxon>
    </lineage>
</organism>
<keyword evidence="2" id="KW-1185">Reference proteome</keyword>
<comment type="caution">
    <text evidence="1">The sequence shown here is derived from an EMBL/GenBank/DDBJ whole genome shotgun (WGS) entry which is preliminary data.</text>
</comment>
<dbReference type="RefSeq" id="WP_378318175.1">
    <property type="nucleotide sequence ID" value="NZ_JBHUHY010000002.1"/>
</dbReference>
<gene>
    <name evidence="1" type="ORF">ACFSJT_00340</name>
</gene>